<name>A0A173UVZ4_9FIRM</name>
<dbReference type="AlphaFoldDB" id="A0A173UVZ4"/>
<dbReference type="EMBL" id="CYXV01000020">
    <property type="protein sequence ID" value="CUN18994.1"/>
    <property type="molecule type" value="Genomic_DNA"/>
</dbReference>
<evidence type="ECO:0000313" key="1">
    <source>
        <dbReference type="EMBL" id="CUN18994.1"/>
    </source>
</evidence>
<reference evidence="1 2" key="1">
    <citation type="submission" date="2015-09" db="EMBL/GenBank/DDBJ databases">
        <authorList>
            <consortium name="Pathogen Informatics"/>
        </authorList>
    </citation>
    <scope>NUCLEOTIDE SEQUENCE [LARGE SCALE GENOMIC DNA]</scope>
    <source>
        <strain evidence="1 2">2789STDY5608863</strain>
    </source>
</reference>
<evidence type="ECO:0000313" key="2">
    <source>
        <dbReference type="Proteomes" id="UP000095495"/>
    </source>
</evidence>
<accession>A0A173UVZ4</accession>
<gene>
    <name evidence="1" type="ORF">ERS852420_03326</name>
</gene>
<dbReference type="Proteomes" id="UP000095495">
    <property type="component" value="Unassembled WGS sequence"/>
</dbReference>
<dbReference type="RefSeq" id="WP_055264279.1">
    <property type="nucleotide sequence ID" value="NZ_CYXV01000020.1"/>
</dbReference>
<sequence length="71" mass="8374">MRIDKLQVHEDAETHLVLAEPVEPMNGWDVNTILEDYMDTEVYNRKTTELLEQINVYLNKKAYDEAAEYTI</sequence>
<organism evidence="1 2">
    <name type="scientific">Roseburia faecis</name>
    <dbReference type="NCBI Taxonomy" id="301302"/>
    <lineage>
        <taxon>Bacteria</taxon>
        <taxon>Bacillati</taxon>
        <taxon>Bacillota</taxon>
        <taxon>Clostridia</taxon>
        <taxon>Lachnospirales</taxon>
        <taxon>Lachnospiraceae</taxon>
        <taxon>Roseburia</taxon>
    </lineage>
</organism>
<proteinExistence type="predicted"/>
<protein>
    <submittedName>
        <fullName evidence="1">Uncharacterized protein</fullName>
    </submittedName>
</protein>